<sequence>MPSFTALASVEPSSQQAEDFLIRPDGAAGSSAGGPAATGDPRISAEFPPPTWRWRRSAIPDYLGVAVLGAGAIYVESAHGDPEPEWKGTNGLDESVRDLLRLHSRGAREVAHRVGDALMYGMIAAPVLDSFATLGIRDGAWDTLWQTQMVNLESFAFTSFVSSLLQNMVARERPFVRNCRSGDCEGDQPNRSMPSGHVAFAFTGAGLVCNHHRYQSLYHDPASDRAACWTGLGLAAADGVARIMADHHYASDVAAGAAIGLVSGFLLPRLLHYDHIDTPETRQRSGGAFIKGFSLRPLLSAGSAGVACDMRY</sequence>
<organism evidence="3 4">
    <name type="scientific">Geomonas diazotrophica</name>
    <dbReference type="NCBI Taxonomy" id="2843197"/>
    <lineage>
        <taxon>Bacteria</taxon>
        <taxon>Pseudomonadati</taxon>
        <taxon>Thermodesulfobacteriota</taxon>
        <taxon>Desulfuromonadia</taxon>
        <taxon>Geobacterales</taxon>
        <taxon>Geobacteraceae</taxon>
        <taxon>Geomonas</taxon>
    </lineage>
</organism>
<gene>
    <name evidence="3" type="ORF">KP005_17645</name>
</gene>
<name>A0ABX8JI02_9BACT</name>
<evidence type="ECO:0000313" key="3">
    <source>
        <dbReference type="EMBL" id="QWV97142.1"/>
    </source>
</evidence>
<feature type="domain" description="Phosphatidic acid phosphatase type 2/haloperoxidase" evidence="2">
    <location>
        <begin position="147"/>
        <end position="268"/>
    </location>
</feature>
<proteinExistence type="predicted"/>
<dbReference type="EMBL" id="CP076724">
    <property type="protein sequence ID" value="QWV97142.1"/>
    <property type="molecule type" value="Genomic_DNA"/>
</dbReference>
<dbReference type="Proteomes" id="UP000683493">
    <property type="component" value="Chromosome"/>
</dbReference>
<keyword evidence="4" id="KW-1185">Reference proteome</keyword>
<dbReference type="PANTHER" id="PTHR14969:SF13">
    <property type="entry name" value="AT30094P"/>
    <property type="match status" value="1"/>
</dbReference>
<accession>A0ABX8JI02</accession>
<dbReference type="InterPro" id="IPR000326">
    <property type="entry name" value="PAP2/HPO"/>
</dbReference>
<feature type="region of interest" description="Disordered" evidence="1">
    <location>
        <begin position="1"/>
        <end position="49"/>
    </location>
</feature>
<reference evidence="3 4" key="1">
    <citation type="submission" date="2021-06" db="EMBL/GenBank/DDBJ databases">
        <title>Gemonas diversity in paddy soil.</title>
        <authorList>
            <person name="Liu G."/>
        </authorList>
    </citation>
    <scope>NUCLEOTIDE SEQUENCE [LARGE SCALE GENOMIC DNA]</scope>
    <source>
        <strain evidence="3 4">RG29</strain>
    </source>
</reference>
<dbReference type="Pfam" id="PF01569">
    <property type="entry name" value="PAP2"/>
    <property type="match status" value="1"/>
</dbReference>
<evidence type="ECO:0000259" key="2">
    <source>
        <dbReference type="SMART" id="SM00014"/>
    </source>
</evidence>
<evidence type="ECO:0000256" key="1">
    <source>
        <dbReference type="SAM" id="MobiDB-lite"/>
    </source>
</evidence>
<dbReference type="SMART" id="SM00014">
    <property type="entry name" value="acidPPc"/>
    <property type="match status" value="1"/>
</dbReference>
<protein>
    <submittedName>
        <fullName evidence="3">Phosphatase PAP2 family protein</fullName>
    </submittedName>
</protein>
<dbReference type="PANTHER" id="PTHR14969">
    <property type="entry name" value="SPHINGOSINE-1-PHOSPHATE PHOSPHOHYDROLASE"/>
    <property type="match status" value="1"/>
</dbReference>
<feature type="compositionally biased region" description="Low complexity" evidence="1">
    <location>
        <begin position="24"/>
        <end position="41"/>
    </location>
</feature>
<evidence type="ECO:0000313" key="4">
    <source>
        <dbReference type="Proteomes" id="UP000683493"/>
    </source>
</evidence>